<dbReference type="Proteomes" id="UP001147653">
    <property type="component" value="Unassembled WGS sequence"/>
</dbReference>
<reference evidence="2" key="1">
    <citation type="submission" date="2022-10" db="EMBL/GenBank/DDBJ databases">
        <title>The WGS of Solirubrobacter phytolaccae KCTC 29190.</title>
        <authorList>
            <person name="Jiang Z."/>
        </authorList>
    </citation>
    <scope>NUCLEOTIDE SEQUENCE</scope>
    <source>
        <strain evidence="2">KCTC 29190</strain>
    </source>
</reference>
<evidence type="ECO:0000313" key="3">
    <source>
        <dbReference type="Proteomes" id="UP001147653"/>
    </source>
</evidence>
<protein>
    <recommendedName>
        <fullName evidence="1">TY-Chap N-terminal domain-containing protein</fullName>
    </recommendedName>
</protein>
<dbReference type="AlphaFoldDB" id="A0A9X3SF48"/>
<keyword evidence="3" id="KW-1185">Reference proteome</keyword>
<name>A0A9X3SF48_9ACTN</name>
<feature type="domain" description="TY-Chap N-terminal" evidence="1">
    <location>
        <begin position="24"/>
        <end position="115"/>
    </location>
</feature>
<dbReference type="InterPro" id="IPR054344">
    <property type="entry name" value="TY-Chap_N"/>
</dbReference>
<sequence>MVIEDATDAAIVAGLEQLSRDPEDSGTFVVLEGDATRNYYVQFSPVGEQLLCEAVSNAFLDPADQLGERQHATLAAVGWHAPEEGGNWTCWFAPGPAGYAAIIALVHRTFADVWDEPPEGALFEYMSDLDQGNQWLTVQRFDAPFDRFRVSVTATPEHFDVDVLEGAESREQRGVPFRAAHAKLTDWAFGPRSQQ</sequence>
<comment type="caution">
    <text evidence="2">The sequence shown here is derived from an EMBL/GenBank/DDBJ whole genome shotgun (WGS) entry which is preliminary data.</text>
</comment>
<accession>A0A9X3SF48</accession>
<gene>
    <name evidence="2" type="ORF">OJ997_11855</name>
</gene>
<dbReference type="RefSeq" id="WP_270025303.1">
    <property type="nucleotide sequence ID" value="NZ_JAPDDP010000017.1"/>
</dbReference>
<proteinExistence type="predicted"/>
<dbReference type="Pfam" id="PF22552">
    <property type="entry name" value="TY-Chap3"/>
    <property type="match status" value="1"/>
</dbReference>
<evidence type="ECO:0000259" key="1">
    <source>
        <dbReference type="Pfam" id="PF22552"/>
    </source>
</evidence>
<organism evidence="2 3">
    <name type="scientific">Solirubrobacter phytolaccae</name>
    <dbReference type="NCBI Taxonomy" id="1404360"/>
    <lineage>
        <taxon>Bacteria</taxon>
        <taxon>Bacillati</taxon>
        <taxon>Actinomycetota</taxon>
        <taxon>Thermoleophilia</taxon>
        <taxon>Solirubrobacterales</taxon>
        <taxon>Solirubrobacteraceae</taxon>
        <taxon>Solirubrobacter</taxon>
    </lineage>
</organism>
<dbReference type="EMBL" id="JAPDDP010000017">
    <property type="protein sequence ID" value="MDA0180992.1"/>
    <property type="molecule type" value="Genomic_DNA"/>
</dbReference>
<evidence type="ECO:0000313" key="2">
    <source>
        <dbReference type="EMBL" id="MDA0180992.1"/>
    </source>
</evidence>